<dbReference type="InterPro" id="IPR042979">
    <property type="entry name" value="VWC2/VWC2L"/>
</dbReference>
<dbReference type="GO" id="GO:0045202">
    <property type="term" value="C:synapse"/>
    <property type="evidence" value="ECO:0007669"/>
    <property type="project" value="UniProtKB-SubCell"/>
</dbReference>
<evidence type="ECO:0000313" key="3">
    <source>
        <dbReference type="Proteomes" id="UP001374579"/>
    </source>
</evidence>
<dbReference type="SUPFAM" id="SSF57603">
    <property type="entry name" value="FnI-like domain"/>
    <property type="match status" value="1"/>
</dbReference>
<dbReference type="AlphaFoldDB" id="A0AAN9GCI3"/>
<dbReference type="GO" id="GO:0032281">
    <property type="term" value="C:AMPA glutamate receptor complex"/>
    <property type="evidence" value="ECO:0007669"/>
    <property type="project" value="TreeGrafter"/>
</dbReference>
<feature type="chain" id="PRO_5043015436" description="VWFC domain-containing protein" evidence="1">
    <location>
        <begin position="21"/>
        <end position="136"/>
    </location>
</feature>
<comment type="caution">
    <text evidence="2">The sequence shown here is derived from an EMBL/GenBank/DDBJ whole genome shotgun (WGS) entry which is preliminary data.</text>
</comment>
<dbReference type="EMBL" id="JBAMIC010000008">
    <property type="protein sequence ID" value="KAK7103217.1"/>
    <property type="molecule type" value="Genomic_DNA"/>
</dbReference>
<dbReference type="PANTHER" id="PTHR46252">
    <property type="entry name" value="BRORIN FAMILY MEMBER"/>
    <property type="match status" value="1"/>
</dbReference>
<accession>A0AAN9GCI3</accession>
<dbReference type="Pfam" id="PF23334">
    <property type="entry name" value="VWC2L_2nd"/>
    <property type="match status" value="1"/>
</dbReference>
<gene>
    <name evidence="2" type="ORF">V1264_018166</name>
</gene>
<sequence>MKSRVYLIAVVTFYVTCAYAWPPMGRRVGREPGEEAGKCLYKGQWYPEGVFVPDACKKCYCGQGEHFCAVLSCDIAQCYDAVTDDPDHCCPFCPNGPNCRAPDGTVVQVGQEHQRSPDELCTCILLGSKADFSCPV</sequence>
<organism evidence="2 3">
    <name type="scientific">Littorina saxatilis</name>
    <dbReference type="NCBI Taxonomy" id="31220"/>
    <lineage>
        <taxon>Eukaryota</taxon>
        <taxon>Metazoa</taxon>
        <taxon>Spiralia</taxon>
        <taxon>Lophotrochozoa</taxon>
        <taxon>Mollusca</taxon>
        <taxon>Gastropoda</taxon>
        <taxon>Caenogastropoda</taxon>
        <taxon>Littorinimorpha</taxon>
        <taxon>Littorinoidea</taxon>
        <taxon>Littorinidae</taxon>
        <taxon>Littorina</taxon>
    </lineage>
</organism>
<evidence type="ECO:0000313" key="2">
    <source>
        <dbReference type="EMBL" id="KAK7103217.1"/>
    </source>
</evidence>
<evidence type="ECO:0008006" key="4">
    <source>
        <dbReference type="Google" id="ProtNLM"/>
    </source>
</evidence>
<dbReference type="Proteomes" id="UP001374579">
    <property type="component" value="Unassembled WGS sequence"/>
</dbReference>
<evidence type="ECO:0000256" key="1">
    <source>
        <dbReference type="SAM" id="SignalP"/>
    </source>
</evidence>
<feature type="signal peptide" evidence="1">
    <location>
        <begin position="1"/>
        <end position="20"/>
    </location>
</feature>
<dbReference type="Gene3D" id="6.20.200.20">
    <property type="match status" value="1"/>
</dbReference>
<name>A0AAN9GCI3_9CAEN</name>
<dbReference type="GO" id="GO:0030514">
    <property type="term" value="P:negative regulation of BMP signaling pathway"/>
    <property type="evidence" value="ECO:0007669"/>
    <property type="project" value="TreeGrafter"/>
</dbReference>
<reference evidence="2 3" key="1">
    <citation type="submission" date="2024-02" db="EMBL/GenBank/DDBJ databases">
        <title>Chromosome-scale genome assembly of the rough periwinkle Littorina saxatilis.</title>
        <authorList>
            <person name="De Jode A."/>
            <person name="Faria R."/>
            <person name="Formenti G."/>
            <person name="Sims Y."/>
            <person name="Smith T.P."/>
            <person name="Tracey A."/>
            <person name="Wood J.M.D."/>
            <person name="Zagrodzka Z.B."/>
            <person name="Johannesson K."/>
            <person name="Butlin R.K."/>
            <person name="Leder E.H."/>
        </authorList>
    </citation>
    <scope>NUCLEOTIDE SEQUENCE [LARGE SCALE GENOMIC DNA]</scope>
    <source>
        <strain evidence="2">Snail1</strain>
        <tissue evidence="2">Muscle</tissue>
    </source>
</reference>
<keyword evidence="3" id="KW-1185">Reference proteome</keyword>
<dbReference type="GO" id="GO:0005615">
    <property type="term" value="C:extracellular space"/>
    <property type="evidence" value="ECO:0007669"/>
    <property type="project" value="TreeGrafter"/>
</dbReference>
<keyword evidence="1" id="KW-0732">Signal</keyword>
<dbReference type="PANTHER" id="PTHR46252:SF3">
    <property type="entry name" value="KIELIN_CHORDIN-LIKE PROTEIN"/>
    <property type="match status" value="1"/>
</dbReference>
<proteinExistence type="predicted"/>
<protein>
    <recommendedName>
        <fullName evidence="4">VWFC domain-containing protein</fullName>
    </recommendedName>
</protein>